<name>A0ACB8QBX3_9AGAM</name>
<evidence type="ECO:0000313" key="2">
    <source>
        <dbReference type="Proteomes" id="UP000814128"/>
    </source>
</evidence>
<dbReference type="Proteomes" id="UP000814128">
    <property type="component" value="Unassembled WGS sequence"/>
</dbReference>
<reference evidence="1" key="1">
    <citation type="submission" date="2021-02" db="EMBL/GenBank/DDBJ databases">
        <authorList>
            <consortium name="DOE Joint Genome Institute"/>
            <person name="Ahrendt S."/>
            <person name="Looney B.P."/>
            <person name="Miyauchi S."/>
            <person name="Morin E."/>
            <person name="Drula E."/>
            <person name="Courty P.E."/>
            <person name="Chicoki N."/>
            <person name="Fauchery L."/>
            <person name="Kohler A."/>
            <person name="Kuo A."/>
            <person name="Labutti K."/>
            <person name="Pangilinan J."/>
            <person name="Lipzen A."/>
            <person name="Riley R."/>
            <person name="Andreopoulos W."/>
            <person name="He G."/>
            <person name="Johnson J."/>
            <person name="Barry K.W."/>
            <person name="Grigoriev I.V."/>
            <person name="Nagy L."/>
            <person name="Hibbett D."/>
            <person name="Henrissat B."/>
            <person name="Matheny P.B."/>
            <person name="Labbe J."/>
            <person name="Martin F."/>
        </authorList>
    </citation>
    <scope>NUCLEOTIDE SEQUENCE</scope>
    <source>
        <strain evidence="1">EC-137</strain>
    </source>
</reference>
<comment type="caution">
    <text evidence="1">The sequence shown here is derived from an EMBL/GenBank/DDBJ whole genome shotgun (WGS) entry which is preliminary data.</text>
</comment>
<sequence>MVLLVAMAVLFCVFTVNRIFSRKDSYPPGPPGLPLVGNLFDLPKDYAWIALTRYGKKYGDLVHLNVLGQHIIVINSYRAAVEMLDRKGSIYSDRPTFVMGSELCGYTKTLPLTPYGQRTRTMRRLMHKFMGTGGVVQRFDDVLQEEVQRLMTRILRDPREEHLEGHLTDTTGAILLRLAYGVSAREENDPYLLRARSVMKQFFKAIEPGAFLVDTIPWLRYIPWWMPGSGFLKTAAEWRENYYKLADEPMLEAQQKTPNSFVAQTVQNDVSEDEQEMLKFTAATIFAGMLARFIRRIKLDDVFDCKRMPFVNAVVTEVLRWNVVGPLGVPHQVIQNDVQDGYVIPKGTTILANIYCMLSDEELYPNPQQFDPSRFLPDDVRPLQRDPRDVAFGFGRRHALSICLTLGC</sequence>
<protein>
    <submittedName>
        <fullName evidence="1">Cytochrome P450</fullName>
    </submittedName>
</protein>
<proteinExistence type="predicted"/>
<reference evidence="1" key="2">
    <citation type="journal article" date="2022" name="New Phytol.">
        <title>Evolutionary transition to the ectomycorrhizal habit in the genomes of a hyperdiverse lineage of mushroom-forming fungi.</title>
        <authorList>
            <person name="Looney B."/>
            <person name="Miyauchi S."/>
            <person name="Morin E."/>
            <person name="Drula E."/>
            <person name="Courty P.E."/>
            <person name="Kohler A."/>
            <person name="Kuo A."/>
            <person name="LaButti K."/>
            <person name="Pangilinan J."/>
            <person name="Lipzen A."/>
            <person name="Riley R."/>
            <person name="Andreopoulos W."/>
            <person name="He G."/>
            <person name="Johnson J."/>
            <person name="Nolan M."/>
            <person name="Tritt A."/>
            <person name="Barry K.W."/>
            <person name="Grigoriev I.V."/>
            <person name="Nagy L.G."/>
            <person name="Hibbett D."/>
            <person name="Henrissat B."/>
            <person name="Matheny P.B."/>
            <person name="Labbe J."/>
            <person name="Martin F.M."/>
        </authorList>
    </citation>
    <scope>NUCLEOTIDE SEQUENCE</scope>
    <source>
        <strain evidence="1">EC-137</strain>
    </source>
</reference>
<evidence type="ECO:0000313" key="1">
    <source>
        <dbReference type="EMBL" id="KAI0029065.1"/>
    </source>
</evidence>
<accession>A0ACB8QBX3</accession>
<organism evidence="1 2">
    <name type="scientific">Vararia minispora EC-137</name>
    <dbReference type="NCBI Taxonomy" id="1314806"/>
    <lineage>
        <taxon>Eukaryota</taxon>
        <taxon>Fungi</taxon>
        <taxon>Dikarya</taxon>
        <taxon>Basidiomycota</taxon>
        <taxon>Agaricomycotina</taxon>
        <taxon>Agaricomycetes</taxon>
        <taxon>Russulales</taxon>
        <taxon>Lachnocladiaceae</taxon>
        <taxon>Vararia</taxon>
    </lineage>
</organism>
<dbReference type="EMBL" id="MU273701">
    <property type="protein sequence ID" value="KAI0029065.1"/>
    <property type="molecule type" value="Genomic_DNA"/>
</dbReference>
<gene>
    <name evidence="1" type="ORF">K488DRAFT_89103</name>
</gene>
<keyword evidence="2" id="KW-1185">Reference proteome</keyword>